<keyword evidence="2" id="KW-1185">Reference proteome</keyword>
<proteinExistence type="predicted"/>
<gene>
    <name evidence="1" type="ORF">I314_02484</name>
</gene>
<organism evidence="1 2">
    <name type="scientific">Cryptococcus bacillisporus CA1873</name>
    <dbReference type="NCBI Taxonomy" id="1296111"/>
    <lineage>
        <taxon>Eukaryota</taxon>
        <taxon>Fungi</taxon>
        <taxon>Dikarya</taxon>
        <taxon>Basidiomycota</taxon>
        <taxon>Agaricomycotina</taxon>
        <taxon>Tremellomycetes</taxon>
        <taxon>Tremellales</taxon>
        <taxon>Cryptococcaceae</taxon>
        <taxon>Cryptococcus</taxon>
        <taxon>Cryptococcus gattii species complex</taxon>
    </lineage>
</organism>
<accession>A0ABR5BEM6</accession>
<sequence length="100" mass="11433">MDSGFTFRTPHSPSLFDNLRLVPWPKSWLYRAWCRHRVFINPLSADGVQSCGHRSGKPSKSNGRAVRRWCPSDHSFGAFTIEHRAESIRCKTSIASFKLV</sequence>
<protein>
    <submittedName>
        <fullName evidence="1">Uncharacterized protein</fullName>
    </submittedName>
</protein>
<reference evidence="1 2" key="1">
    <citation type="submission" date="2015-01" db="EMBL/GenBank/DDBJ databases">
        <title>The Genome Sequence of Cryptococcus gattii CA1873.</title>
        <authorList>
            <consortium name="The Broad Institute Genomics Platform"/>
            <person name="Cuomo C."/>
            <person name="Litvintseva A."/>
            <person name="Chen Y."/>
            <person name="Heitman J."/>
            <person name="Sun S."/>
            <person name="Springer D."/>
            <person name="Dromer F."/>
            <person name="Young S."/>
            <person name="Zeng Q."/>
            <person name="Gargeya S."/>
            <person name="Abouelleil A."/>
            <person name="Alvarado L."/>
            <person name="Chapman S.B."/>
            <person name="Gainer-Dewar J."/>
            <person name="Goldberg J."/>
            <person name="Griggs A."/>
            <person name="Gujja S."/>
            <person name="Hansen M."/>
            <person name="Howarth C."/>
            <person name="Imamovic A."/>
            <person name="Larimer J."/>
            <person name="Murphy C."/>
            <person name="Naylor J."/>
            <person name="Pearson M."/>
            <person name="Priest M."/>
            <person name="Roberts A."/>
            <person name="Saif S."/>
            <person name="Shea T."/>
            <person name="Sykes S."/>
            <person name="Wortman J."/>
            <person name="Nusbaum C."/>
            <person name="Birren B."/>
        </authorList>
    </citation>
    <scope>NUCLEOTIDE SEQUENCE [LARGE SCALE GENOMIC DNA]</scope>
    <source>
        <strain evidence="1 2">CA1873</strain>
    </source>
</reference>
<name>A0ABR5BEM6_CRYGA</name>
<dbReference type="EMBL" id="KN848893">
    <property type="protein sequence ID" value="KIR67268.1"/>
    <property type="molecule type" value="Genomic_DNA"/>
</dbReference>
<evidence type="ECO:0000313" key="2">
    <source>
        <dbReference type="Proteomes" id="UP000053800"/>
    </source>
</evidence>
<evidence type="ECO:0000313" key="1">
    <source>
        <dbReference type="EMBL" id="KIR67268.1"/>
    </source>
</evidence>
<dbReference type="Proteomes" id="UP000053800">
    <property type="component" value="Unassembled WGS sequence"/>
</dbReference>